<organism evidence="1 2">
    <name type="scientific">Trichodelitschia bisporula</name>
    <dbReference type="NCBI Taxonomy" id="703511"/>
    <lineage>
        <taxon>Eukaryota</taxon>
        <taxon>Fungi</taxon>
        <taxon>Dikarya</taxon>
        <taxon>Ascomycota</taxon>
        <taxon>Pezizomycotina</taxon>
        <taxon>Dothideomycetes</taxon>
        <taxon>Dothideomycetes incertae sedis</taxon>
        <taxon>Phaeotrichales</taxon>
        <taxon>Phaeotrichaceae</taxon>
        <taxon>Trichodelitschia</taxon>
    </lineage>
</organism>
<reference evidence="1" key="1">
    <citation type="journal article" date="2020" name="Stud. Mycol.">
        <title>101 Dothideomycetes genomes: a test case for predicting lifestyles and emergence of pathogens.</title>
        <authorList>
            <person name="Haridas S."/>
            <person name="Albert R."/>
            <person name="Binder M."/>
            <person name="Bloem J."/>
            <person name="Labutti K."/>
            <person name="Salamov A."/>
            <person name="Andreopoulos B."/>
            <person name="Baker S."/>
            <person name="Barry K."/>
            <person name="Bills G."/>
            <person name="Bluhm B."/>
            <person name="Cannon C."/>
            <person name="Castanera R."/>
            <person name="Culley D."/>
            <person name="Daum C."/>
            <person name="Ezra D."/>
            <person name="Gonzalez J."/>
            <person name="Henrissat B."/>
            <person name="Kuo A."/>
            <person name="Liang C."/>
            <person name="Lipzen A."/>
            <person name="Lutzoni F."/>
            <person name="Magnuson J."/>
            <person name="Mondo S."/>
            <person name="Nolan M."/>
            <person name="Ohm R."/>
            <person name="Pangilinan J."/>
            <person name="Park H.-J."/>
            <person name="Ramirez L."/>
            <person name="Alfaro M."/>
            <person name="Sun H."/>
            <person name="Tritt A."/>
            <person name="Yoshinaga Y."/>
            <person name="Zwiers L.-H."/>
            <person name="Turgeon B."/>
            <person name="Goodwin S."/>
            <person name="Spatafora J."/>
            <person name="Crous P."/>
            <person name="Grigoriev I."/>
        </authorList>
    </citation>
    <scope>NUCLEOTIDE SEQUENCE</scope>
    <source>
        <strain evidence="1">CBS 262.69</strain>
    </source>
</reference>
<dbReference type="EMBL" id="ML996713">
    <property type="protein sequence ID" value="KAF2395589.1"/>
    <property type="molecule type" value="Genomic_DNA"/>
</dbReference>
<sequence length="61" mass="6798">MRGGVSASRCRLCMHLPLSPALHRATSTRAGRWNRAVEEEVEVITPDFGVDGITFWGNKTR</sequence>
<name>A0A6G1HIA0_9PEZI</name>
<evidence type="ECO:0000313" key="1">
    <source>
        <dbReference type="EMBL" id="KAF2395589.1"/>
    </source>
</evidence>
<dbReference type="AlphaFoldDB" id="A0A6G1HIA0"/>
<gene>
    <name evidence="1" type="ORF">EJ06DRAFT_534861</name>
</gene>
<protein>
    <submittedName>
        <fullName evidence="1">Uncharacterized protein</fullName>
    </submittedName>
</protein>
<keyword evidence="2" id="KW-1185">Reference proteome</keyword>
<proteinExistence type="predicted"/>
<evidence type="ECO:0000313" key="2">
    <source>
        <dbReference type="Proteomes" id="UP000799640"/>
    </source>
</evidence>
<dbReference type="Proteomes" id="UP000799640">
    <property type="component" value="Unassembled WGS sequence"/>
</dbReference>
<accession>A0A6G1HIA0</accession>